<comment type="similarity">
    <text evidence="12">Belongs to the G-protein coupled receptor 1 family.</text>
</comment>
<protein>
    <recommendedName>
        <fullName evidence="11">Trace amine-associated receptor 1</fullName>
    </recommendedName>
</protein>
<keyword evidence="9" id="KW-0325">Glycoprotein</keyword>
<evidence type="ECO:0000256" key="5">
    <source>
        <dbReference type="ARBA" id="ARBA00023040"/>
    </source>
</evidence>
<keyword evidence="15" id="KW-1185">Reference proteome</keyword>
<keyword evidence="2" id="KW-1003">Cell membrane</keyword>
<evidence type="ECO:0000256" key="1">
    <source>
        <dbReference type="ARBA" id="ARBA00004651"/>
    </source>
</evidence>
<evidence type="ECO:0000256" key="4">
    <source>
        <dbReference type="ARBA" id="ARBA00022989"/>
    </source>
</evidence>
<name>A0A218V872_9PASE</name>
<dbReference type="InterPro" id="IPR017452">
    <property type="entry name" value="GPCR_Rhodpsn_7TM"/>
</dbReference>
<dbReference type="EMBL" id="MUZQ01000036">
    <property type="protein sequence ID" value="OWK61802.1"/>
    <property type="molecule type" value="Genomic_DNA"/>
</dbReference>
<comment type="caution">
    <text evidence="14">The sequence shown here is derived from an EMBL/GenBank/DDBJ whole genome shotgun (WGS) entry which is preliminary data.</text>
</comment>
<comment type="subcellular location">
    <subcellularLocation>
        <location evidence="1">Cell membrane</location>
        <topology evidence="1">Multi-pass membrane protein</topology>
    </subcellularLocation>
</comment>
<dbReference type="SUPFAM" id="SSF81321">
    <property type="entry name" value="Family A G protein-coupled receptor-like"/>
    <property type="match status" value="1"/>
</dbReference>
<evidence type="ECO:0000256" key="7">
    <source>
        <dbReference type="ARBA" id="ARBA00023157"/>
    </source>
</evidence>
<evidence type="ECO:0000256" key="3">
    <source>
        <dbReference type="ARBA" id="ARBA00022692"/>
    </source>
</evidence>
<reference evidence="14 15" key="1">
    <citation type="submission" date="2017-05" db="EMBL/GenBank/DDBJ databases">
        <title>Genome of assembly of the Bengalese finch, Lonchura striata domestica.</title>
        <authorList>
            <person name="Colquitt B.M."/>
            <person name="Brainard M.S."/>
        </authorList>
    </citation>
    <scope>NUCLEOTIDE SEQUENCE [LARGE SCALE GENOMIC DNA]</scope>
    <source>
        <strain evidence="14">White83orange57</strain>
    </source>
</reference>
<dbReference type="Pfam" id="PF00001">
    <property type="entry name" value="7tm_1"/>
    <property type="match status" value="1"/>
</dbReference>
<keyword evidence="5 12" id="KW-0297">G-protein coupled receptor</keyword>
<dbReference type="AlphaFoldDB" id="A0A218V872"/>
<dbReference type="PANTHER" id="PTHR24249:SF415">
    <property type="entry name" value="TRACE AMINE-ASSOCIATED RECEPTOR 1"/>
    <property type="match status" value="1"/>
</dbReference>
<keyword evidence="7" id="KW-1015">Disulfide bond</keyword>
<evidence type="ECO:0000256" key="9">
    <source>
        <dbReference type="ARBA" id="ARBA00023180"/>
    </source>
</evidence>
<dbReference type="GO" id="GO:0005886">
    <property type="term" value="C:plasma membrane"/>
    <property type="evidence" value="ECO:0007669"/>
    <property type="project" value="UniProtKB-SubCell"/>
</dbReference>
<proteinExistence type="inferred from homology"/>
<evidence type="ECO:0000259" key="13">
    <source>
        <dbReference type="PROSITE" id="PS50262"/>
    </source>
</evidence>
<gene>
    <name evidence="14" type="primary">TAAR1</name>
    <name evidence="14" type="ORF">RLOC_00011781</name>
</gene>
<evidence type="ECO:0000256" key="11">
    <source>
        <dbReference type="ARBA" id="ARBA00039439"/>
    </source>
</evidence>
<dbReference type="STRING" id="299123.ENSLSDP00000021693"/>
<evidence type="ECO:0000313" key="14">
    <source>
        <dbReference type="EMBL" id="OWK61802.1"/>
    </source>
</evidence>
<dbReference type="GO" id="GO:0001594">
    <property type="term" value="F:trace-amine receptor activity"/>
    <property type="evidence" value="ECO:0007669"/>
    <property type="project" value="InterPro"/>
</dbReference>
<dbReference type="InterPro" id="IPR000276">
    <property type="entry name" value="GPCR_Rhodpsn"/>
</dbReference>
<dbReference type="InterPro" id="IPR050569">
    <property type="entry name" value="TAAR"/>
</dbReference>
<evidence type="ECO:0000256" key="6">
    <source>
        <dbReference type="ARBA" id="ARBA00023136"/>
    </source>
</evidence>
<keyword evidence="4" id="KW-1133">Transmembrane helix</keyword>
<dbReference type="PRINTS" id="PR00237">
    <property type="entry name" value="GPCRRHODOPSN"/>
</dbReference>
<evidence type="ECO:0000313" key="15">
    <source>
        <dbReference type="Proteomes" id="UP000197619"/>
    </source>
</evidence>
<evidence type="ECO:0000256" key="12">
    <source>
        <dbReference type="RuleBase" id="RU000688"/>
    </source>
</evidence>
<keyword evidence="3 12" id="KW-0812">Transmembrane</keyword>
<organism evidence="14 15">
    <name type="scientific">Lonchura striata</name>
    <name type="common">white-rumped munia</name>
    <dbReference type="NCBI Taxonomy" id="40157"/>
    <lineage>
        <taxon>Eukaryota</taxon>
        <taxon>Metazoa</taxon>
        <taxon>Chordata</taxon>
        <taxon>Craniata</taxon>
        <taxon>Vertebrata</taxon>
        <taxon>Euteleostomi</taxon>
        <taxon>Archelosauria</taxon>
        <taxon>Archosauria</taxon>
        <taxon>Dinosauria</taxon>
        <taxon>Saurischia</taxon>
        <taxon>Theropoda</taxon>
        <taxon>Coelurosauria</taxon>
        <taxon>Aves</taxon>
        <taxon>Neognathae</taxon>
        <taxon>Neoaves</taxon>
        <taxon>Telluraves</taxon>
        <taxon>Australaves</taxon>
        <taxon>Passeriformes</taxon>
        <taxon>Passeroidea</taxon>
        <taxon>Estrildidae</taxon>
        <taxon>Estrildinae</taxon>
        <taxon>Lonchura</taxon>
    </lineage>
</organism>
<sequence>MGLYLFTVQCFHFGGGVQMPANIDKAVIVMVGNLTVIISISHFKQLHSPTNFLILSMATVDFLLGFFIMPCSMVRSVEHCWCFGEFFCKIHTSMDIMLSTASIFHLSFISIDRYYAVCDPLRYKSKINTFVIVVMQELMLPSELPLDNSCFRRKFKLPHPGLTVLQYFVEYLSLPNHDFIQTLELTPGEVLV</sequence>
<evidence type="ECO:0000256" key="2">
    <source>
        <dbReference type="ARBA" id="ARBA00022475"/>
    </source>
</evidence>
<keyword evidence="10 12" id="KW-0807">Transducer</keyword>
<dbReference type="PRINTS" id="PR01830">
    <property type="entry name" value="TRACEAMINER"/>
</dbReference>
<feature type="domain" description="G-protein coupled receptors family 1 profile" evidence="13">
    <location>
        <begin position="32"/>
        <end position="124"/>
    </location>
</feature>
<evidence type="ECO:0000256" key="8">
    <source>
        <dbReference type="ARBA" id="ARBA00023170"/>
    </source>
</evidence>
<dbReference type="Proteomes" id="UP000197619">
    <property type="component" value="Unassembled WGS sequence"/>
</dbReference>
<dbReference type="Gene3D" id="1.20.1070.10">
    <property type="entry name" value="Rhodopsin 7-helix transmembrane proteins"/>
    <property type="match status" value="1"/>
</dbReference>
<dbReference type="PROSITE" id="PS50262">
    <property type="entry name" value="G_PROTEIN_RECEP_F1_2"/>
    <property type="match status" value="1"/>
</dbReference>
<accession>A0A218V872</accession>
<dbReference type="InterPro" id="IPR009132">
    <property type="entry name" value="TAAR_fam"/>
</dbReference>
<dbReference type="PANTHER" id="PTHR24249">
    <property type="entry name" value="HISTAMINE RECEPTOR-RELATED G-PROTEIN COUPLED RECEPTOR"/>
    <property type="match status" value="1"/>
</dbReference>
<keyword evidence="6" id="KW-0472">Membrane</keyword>
<keyword evidence="8 12" id="KW-0675">Receptor</keyword>
<dbReference type="PROSITE" id="PS00237">
    <property type="entry name" value="G_PROTEIN_RECEP_F1_1"/>
    <property type="match status" value="1"/>
</dbReference>
<evidence type="ECO:0000256" key="10">
    <source>
        <dbReference type="ARBA" id="ARBA00023224"/>
    </source>
</evidence>